<evidence type="ECO:0000256" key="2">
    <source>
        <dbReference type="ARBA" id="ARBA00022563"/>
    </source>
</evidence>
<evidence type="ECO:0000256" key="4">
    <source>
        <dbReference type="ARBA" id="ARBA00022741"/>
    </source>
</evidence>
<protein>
    <recommendedName>
        <fullName evidence="8">Formate--tetrahydrofolate ligase</fullName>
        <ecNumber evidence="8">6.3.4.3</ecNumber>
    </recommendedName>
    <alternativeName>
        <fullName evidence="8">Formyltetrahydrofolate synthetase</fullName>
        <shortName evidence="8">FHS</shortName>
        <shortName evidence="8">FTHFS</shortName>
    </alternativeName>
</protein>
<feature type="binding site" evidence="8">
    <location>
        <begin position="96"/>
        <end position="103"/>
    </location>
    <ligand>
        <name>ATP</name>
        <dbReference type="ChEBI" id="CHEBI:30616"/>
    </ligand>
</feature>
<dbReference type="KEGG" id="fcz:IMF26_06560"/>
<keyword evidence="5 8" id="KW-0067">ATP-binding</keyword>
<dbReference type="InterPro" id="IPR027417">
    <property type="entry name" value="P-loop_NTPase"/>
</dbReference>
<dbReference type="NCBIfam" id="NF010030">
    <property type="entry name" value="PRK13505.1"/>
    <property type="match status" value="1"/>
</dbReference>
<dbReference type="CDD" id="cd00477">
    <property type="entry name" value="FTHFS"/>
    <property type="match status" value="1"/>
</dbReference>
<dbReference type="PROSITE" id="PS00722">
    <property type="entry name" value="FTHFS_2"/>
    <property type="match status" value="1"/>
</dbReference>
<dbReference type="GO" id="GO:0035999">
    <property type="term" value="P:tetrahydrofolate interconversion"/>
    <property type="evidence" value="ECO:0007669"/>
    <property type="project" value="UniProtKB-UniRule"/>
</dbReference>
<reference evidence="9" key="1">
    <citation type="submission" date="2020-10" db="EMBL/GenBank/DDBJ databases">
        <authorList>
            <person name="Kadnikov V."/>
            <person name="Beletsky A.V."/>
            <person name="Mardanov A.V."/>
            <person name="Karnachuk O.V."/>
            <person name="Ravin N.V."/>
        </authorList>
    </citation>
    <scope>NUCLEOTIDE SEQUENCE</scope>
    <source>
        <strain evidence="9">Bu02</strain>
    </source>
</reference>
<comment type="similarity">
    <text evidence="7 8">Belongs to the formate--tetrahydrofolate ligase family.</text>
</comment>
<gene>
    <name evidence="8" type="primary">fhs</name>
    <name evidence="9" type="ORF">IMF26_06560</name>
</gene>
<dbReference type="InterPro" id="IPR000559">
    <property type="entry name" value="Formate_THF_ligase"/>
</dbReference>
<evidence type="ECO:0000256" key="6">
    <source>
        <dbReference type="ARBA" id="ARBA00049033"/>
    </source>
</evidence>
<comment type="catalytic activity">
    <reaction evidence="6 8">
        <text>(6S)-5,6,7,8-tetrahydrofolate + formate + ATP = (6R)-10-formyltetrahydrofolate + ADP + phosphate</text>
        <dbReference type="Rhea" id="RHEA:20221"/>
        <dbReference type="ChEBI" id="CHEBI:15740"/>
        <dbReference type="ChEBI" id="CHEBI:30616"/>
        <dbReference type="ChEBI" id="CHEBI:43474"/>
        <dbReference type="ChEBI" id="CHEBI:57453"/>
        <dbReference type="ChEBI" id="CHEBI:195366"/>
        <dbReference type="ChEBI" id="CHEBI:456216"/>
        <dbReference type="EC" id="6.3.4.3"/>
    </reaction>
</comment>
<dbReference type="Gene3D" id="3.40.50.300">
    <property type="entry name" value="P-loop containing nucleotide triphosphate hydrolases"/>
    <property type="match status" value="1"/>
</dbReference>
<dbReference type="Pfam" id="PF01268">
    <property type="entry name" value="FTHFS"/>
    <property type="match status" value="1"/>
</dbReference>
<dbReference type="AlphaFoldDB" id="A0AAT9LCZ7"/>
<dbReference type="GO" id="GO:0004329">
    <property type="term" value="F:formate-tetrahydrofolate ligase activity"/>
    <property type="evidence" value="ECO:0007669"/>
    <property type="project" value="UniProtKB-UniRule"/>
</dbReference>
<evidence type="ECO:0000256" key="8">
    <source>
        <dbReference type="HAMAP-Rule" id="MF_01543"/>
    </source>
</evidence>
<evidence type="ECO:0000256" key="7">
    <source>
        <dbReference type="ARBA" id="ARBA00061363"/>
    </source>
</evidence>
<dbReference type="FunFam" id="3.30.1510.10:FF:000001">
    <property type="entry name" value="Formate--tetrahydrofolate ligase"/>
    <property type="match status" value="1"/>
</dbReference>
<evidence type="ECO:0000313" key="9">
    <source>
        <dbReference type="EMBL" id="QUL97770.1"/>
    </source>
</evidence>
<evidence type="ECO:0000256" key="5">
    <source>
        <dbReference type="ARBA" id="ARBA00022840"/>
    </source>
</evidence>
<dbReference type="FunFam" id="3.10.410.10:FF:000001">
    <property type="entry name" value="Putative formate--tetrahydrofolate ligase"/>
    <property type="match status" value="1"/>
</dbReference>
<dbReference type="EC" id="6.3.4.3" evidence="8"/>
<comment type="pathway">
    <text evidence="1 8">One-carbon metabolism; tetrahydrofolate interconversion.</text>
</comment>
<dbReference type="InterPro" id="IPR020628">
    <property type="entry name" value="Formate_THF_ligase_CS"/>
</dbReference>
<evidence type="ECO:0000256" key="3">
    <source>
        <dbReference type="ARBA" id="ARBA00022598"/>
    </source>
</evidence>
<name>A0AAT9LCZ7_9FIRM</name>
<dbReference type="PROSITE" id="PS00721">
    <property type="entry name" value="FTHFS_1"/>
    <property type="match status" value="1"/>
</dbReference>
<keyword evidence="3 8" id="KW-0436">Ligase</keyword>
<sequence length="597" mass="64437">MPFPGFWTFPGFPSSPPEIRVDRNKERGVKVLKSDIEIAQEAKMLPIIEITRQLGIPDDFVENYGKYKAKIALDLLEYIKDRPRGKYIVVTAITPTPLGEGKTTTCIGLGQAMGKLGKKVINTIRQPSLGPVFGIKGGAAGGGYAQCVPMEDFNLHFTGDTHAVALAHNLLAAFLDASLLHGNPLNIDPLSITWPRVVDVSDRSLRKIIIGLGGPENGIPRETGFDIAVASEVMAILALTTGLKDLRERLGKIVVGYTKDGNAVTAEDLRCAGAMAVLLRDAIKPNIIQTLENTPVFVHAGPFANIAHGNSSILADLMATKLADYTITEAGFGADIGAEKMFNIKCRYSGLKVDAAVLVATIRALKMHGGAIRVVPGKPLDKEALAKENMEALDKGCENLDKQIENVLLHGVPVVVALNHFPTDTEKEIQFVLDRAKKAGASAAVVSRVWAEGGAGGVDLAKAVIEVTEKQPSNFHFLYPLDMSIKEKIETIATKIYGADGVDYLPLADRQIKRYTKLGFDKLPICMAKTHLSLSHDPNLKGRPRGFRVTVREVRASMGAGFLYPLLGEMRTMPGLPSDPAGAHMDIDENGRVIGLF</sequence>
<organism evidence="9">
    <name type="scientific">Candidatus Fermentithermobacillus carboniphilus</name>
    <dbReference type="NCBI Taxonomy" id="3085328"/>
    <lineage>
        <taxon>Bacteria</taxon>
        <taxon>Bacillati</taxon>
        <taxon>Bacillota</taxon>
        <taxon>Candidatus Fermentithermobacillia</taxon>
        <taxon>Candidatus Fermentithermobacillales</taxon>
        <taxon>Candidatus Fermentithermobacillaceae</taxon>
        <taxon>Candidatus Fermentithermobacillus</taxon>
    </lineage>
</organism>
<evidence type="ECO:0000256" key="1">
    <source>
        <dbReference type="ARBA" id="ARBA00004777"/>
    </source>
</evidence>
<keyword evidence="2 8" id="KW-0554">One-carbon metabolism</keyword>
<dbReference type="Gene3D" id="3.30.1510.10">
    <property type="entry name" value="Domain 2, N(10)-formyltetrahydrofolate synthetase"/>
    <property type="match status" value="1"/>
</dbReference>
<proteinExistence type="inferred from homology"/>
<reference evidence="9" key="2">
    <citation type="journal article" date="2023" name="Biology">
        <title>Prokaryotic Life Associated with Coal-Fire Gas Vents Revealed by Metagenomics.</title>
        <authorList>
            <person name="Kadnikov V.V."/>
            <person name="Mardanov A.V."/>
            <person name="Beletsky A.V."/>
            <person name="Karnachuk O.V."/>
            <person name="Ravin N.V."/>
        </authorList>
    </citation>
    <scope>NUCLEOTIDE SEQUENCE</scope>
    <source>
        <strain evidence="9">Bu02</strain>
    </source>
</reference>
<dbReference type="Gene3D" id="3.10.410.10">
    <property type="entry name" value="Formyltetrahydrofolate synthetase, domain 3"/>
    <property type="match status" value="1"/>
</dbReference>
<accession>A0AAT9LCZ7</accession>
<dbReference type="GO" id="GO:0005524">
    <property type="term" value="F:ATP binding"/>
    <property type="evidence" value="ECO:0007669"/>
    <property type="project" value="UniProtKB-UniRule"/>
</dbReference>
<keyword evidence="4 8" id="KW-0547">Nucleotide-binding</keyword>
<dbReference type="EMBL" id="CP062796">
    <property type="protein sequence ID" value="QUL97770.1"/>
    <property type="molecule type" value="Genomic_DNA"/>
</dbReference>
<dbReference type="SUPFAM" id="SSF52540">
    <property type="entry name" value="P-loop containing nucleoside triphosphate hydrolases"/>
    <property type="match status" value="1"/>
</dbReference>
<dbReference type="HAMAP" id="MF_01543">
    <property type="entry name" value="FTHFS"/>
    <property type="match status" value="1"/>
</dbReference>